<dbReference type="AlphaFoldDB" id="A0A2A4JHL6"/>
<feature type="region of interest" description="Disordered" evidence="1">
    <location>
        <begin position="1"/>
        <end position="98"/>
    </location>
</feature>
<gene>
    <name evidence="2" type="ORF">B5V51_1728</name>
</gene>
<name>A0A2A4JHL6_HELVI</name>
<reference evidence="2" key="1">
    <citation type="submission" date="2017-09" db="EMBL/GenBank/DDBJ databases">
        <title>Contemporary evolution of a Lepidopteran species, Heliothis virescens, in response to modern agricultural practices.</title>
        <authorList>
            <person name="Fritz M.L."/>
            <person name="Deyonke A.M."/>
            <person name="Papanicolaou A."/>
            <person name="Micinski S."/>
            <person name="Westbrook J."/>
            <person name="Gould F."/>
        </authorList>
    </citation>
    <scope>NUCLEOTIDE SEQUENCE [LARGE SCALE GENOMIC DNA]</scope>
    <source>
        <strain evidence="2">HvINT-</strain>
        <tissue evidence="2">Whole body</tissue>
    </source>
</reference>
<evidence type="ECO:0000313" key="2">
    <source>
        <dbReference type="EMBL" id="PCG71565.1"/>
    </source>
</evidence>
<sequence>MGTIDMTPALVRPHPKTGPRKFDAMKRKKGKTKILPDTSKKRLIEMEEEERQRKNKIKELNQNREHSRNTGQKTIPKLADEFTSKPKKNRKISSDDEIENVSVSDEALVESEDDFDEDDVIVLDRNFQINNFVLVKFDTKKTVYHYVGLIEEVSHSMATIKFMRASKIRNTFIFPDIEDVASVLLDDIKTKLPSPTTWMKRGSLKYTFDKPLWVIKNIR</sequence>
<feature type="compositionally biased region" description="Basic and acidic residues" evidence="1">
    <location>
        <begin position="57"/>
        <end position="68"/>
    </location>
</feature>
<organism evidence="2">
    <name type="scientific">Heliothis virescens</name>
    <name type="common">Tobacco budworm moth</name>
    <dbReference type="NCBI Taxonomy" id="7102"/>
    <lineage>
        <taxon>Eukaryota</taxon>
        <taxon>Metazoa</taxon>
        <taxon>Ecdysozoa</taxon>
        <taxon>Arthropoda</taxon>
        <taxon>Hexapoda</taxon>
        <taxon>Insecta</taxon>
        <taxon>Pterygota</taxon>
        <taxon>Neoptera</taxon>
        <taxon>Endopterygota</taxon>
        <taxon>Lepidoptera</taxon>
        <taxon>Glossata</taxon>
        <taxon>Ditrysia</taxon>
        <taxon>Noctuoidea</taxon>
        <taxon>Noctuidae</taxon>
        <taxon>Heliothinae</taxon>
        <taxon>Heliothis</taxon>
    </lineage>
</organism>
<accession>A0A2A4JHL6</accession>
<proteinExistence type="predicted"/>
<comment type="caution">
    <text evidence="2">The sequence shown here is derived from an EMBL/GenBank/DDBJ whole genome shotgun (WGS) entry which is preliminary data.</text>
</comment>
<dbReference type="EMBL" id="NWSH01001354">
    <property type="protein sequence ID" value="PCG71565.1"/>
    <property type="molecule type" value="Genomic_DNA"/>
</dbReference>
<evidence type="ECO:0000256" key="1">
    <source>
        <dbReference type="SAM" id="MobiDB-lite"/>
    </source>
</evidence>
<protein>
    <submittedName>
        <fullName evidence="2">Uncharacterized protein</fullName>
    </submittedName>
</protein>